<evidence type="ECO:0000256" key="1">
    <source>
        <dbReference type="SAM" id="SignalP"/>
    </source>
</evidence>
<gene>
    <name evidence="2" type="ORF">FHS27_005366</name>
</gene>
<protein>
    <recommendedName>
        <fullName evidence="4">Xylosidase/arabinosidase</fullName>
    </recommendedName>
</protein>
<evidence type="ECO:0008006" key="4">
    <source>
        <dbReference type="Google" id="ProtNLM"/>
    </source>
</evidence>
<feature type="signal peptide" evidence="1">
    <location>
        <begin position="1"/>
        <end position="15"/>
    </location>
</feature>
<dbReference type="EMBL" id="JACHXU010000024">
    <property type="protein sequence ID" value="MBB3209526.1"/>
    <property type="molecule type" value="Genomic_DNA"/>
</dbReference>
<proteinExistence type="predicted"/>
<comment type="caution">
    <text evidence="2">The sequence shown here is derived from an EMBL/GenBank/DDBJ whole genome shotgun (WGS) entry which is preliminary data.</text>
</comment>
<evidence type="ECO:0000313" key="2">
    <source>
        <dbReference type="EMBL" id="MBB3209526.1"/>
    </source>
</evidence>
<keyword evidence="3" id="KW-1185">Reference proteome</keyword>
<evidence type="ECO:0000313" key="3">
    <source>
        <dbReference type="Proteomes" id="UP000536179"/>
    </source>
</evidence>
<dbReference type="CDD" id="cd11576">
    <property type="entry name" value="GH99_GH71_like_2"/>
    <property type="match status" value="1"/>
</dbReference>
<dbReference type="Proteomes" id="UP000536179">
    <property type="component" value="Unassembled WGS sequence"/>
</dbReference>
<accession>A0A7W5H8Y6</accession>
<reference evidence="2 3" key="1">
    <citation type="submission" date="2020-08" db="EMBL/GenBank/DDBJ databases">
        <title>Genomic Encyclopedia of Type Strains, Phase III (KMG-III): the genomes of soil and plant-associated and newly described type strains.</title>
        <authorList>
            <person name="Whitman W."/>
        </authorList>
    </citation>
    <scope>NUCLEOTIDE SEQUENCE [LARGE SCALE GENOMIC DNA]</scope>
    <source>
        <strain evidence="2 3">CECT 8075</strain>
    </source>
</reference>
<keyword evidence="1" id="KW-0732">Signal</keyword>
<feature type="chain" id="PRO_5031139048" description="Xylosidase/arabinosidase" evidence="1">
    <location>
        <begin position="16"/>
        <end position="426"/>
    </location>
</feature>
<dbReference type="AlphaFoldDB" id="A0A7W5H8Y6"/>
<sequence length="426" mass="48038">MRFFLVFACSLWVLADVSGQESSSSEHSHTFAPIVDTSTLSGKVMVGYQGWFNADGDGSNLGWTHWARNRNRPFGPRNVTVDLWPDMSEYEPDERYPTEFRLADGSVAEVFSSGNAKTIHRHFQWMQEYGIDGAFVQRFASGLGSQYDREHKNSVLRHAIHASEKYGRACAVMYDLSGLKKGQLDRVYQDWSTLQAQWKLTDASSYLFHNAKPLVAIWGVGFTDRHVPGAYTLAECRDMIQSFTSAGCSVMLGVPTGWREQTRDAVTDTELHEILKLADVISPWTPGRYRTPEEVAKHEREKWTPDVQWCEEQRLDLLPVVFPGFSWHNLKGDALDAIPRRGGQFLWSQIAAAKRSGADMIYVAMFDEVDEGTAIFKCTNEPPVGEGVRFLTYEGLPSDHYLKLVGHAGRVLRNEVPASDKMPAMQ</sequence>
<name>A0A7W5H8Y6_9BACT</name>
<organism evidence="2 3">
    <name type="scientific">Aporhodopirellula rubra</name>
    <dbReference type="NCBI Taxonomy" id="980271"/>
    <lineage>
        <taxon>Bacteria</taxon>
        <taxon>Pseudomonadati</taxon>
        <taxon>Planctomycetota</taxon>
        <taxon>Planctomycetia</taxon>
        <taxon>Pirellulales</taxon>
        <taxon>Pirellulaceae</taxon>
        <taxon>Aporhodopirellula</taxon>
    </lineage>
</organism>
<dbReference type="Gene3D" id="3.20.20.80">
    <property type="entry name" value="Glycosidases"/>
    <property type="match status" value="1"/>
</dbReference>